<evidence type="ECO:0000313" key="1">
    <source>
        <dbReference type="EMBL" id="KAF4625098.1"/>
    </source>
</evidence>
<sequence length="230" mass="26848">MGLIRAERLRSCTEVPEFTLDEDLISPIDNQNAALFLGLLKVYRVHHKAQNAYAHRNILMNLNMLAIEEVGCRVSIEAEEAKRIVKFYEYLARRPPNWQQSRGITNISSHLIKVHSIDIVSSQAAKVISRQTSIKEAMARGQETSYKRRRLAKDPDTERTIDPTVLEHLYVRWITACGVPFRMVSREEFRALLYYLNPEVDVWLPDSHMLIQAWTLRTYENERLRVQQKV</sequence>
<dbReference type="AlphaFoldDB" id="A0A8H4RA05"/>
<name>A0A8H4RA05_9HELO</name>
<comment type="caution">
    <text evidence="1">The sequence shown here is derived from an EMBL/GenBank/DDBJ whole genome shotgun (WGS) entry which is preliminary data.</text>
</comment>
<dbReference type="OrthoDB" id="3439855at2759"/>
<reference evidence="1 2" key="1">
    <citation type="submission" date="2020-03" db="EMBL/GenBank/DDBJ databases">
        <title>Draft Genome Sequence of Cudoniella acicularis.</title>
        <authorList>
            <person name="Buettner E."/>
            <person name="Kellner H."/>
        </authorList>
    </citation>
    <scope>NUCLEOTIDE SEQUENCE [LARGE SCALE GENOMIC DNA]</scope>
    <source>
        <strain evidence="1 2">DSM 108380</strain>
    </source>
</reference>
<proteinExistence type="predicted"/>
<accession>A0A8H4RA05</accession>
<dbReference type="EMBL" id="JAAMPI010001463">
    <property type="protein sequence ID" value="KAF4625098.1"/>
    <property type="molecule type" value="Genomic_DNA"/>
</dbReference>
<organism evidence="1 2">
    <name type="scientific">Cudoniella acicularis</name>
    <dbReference type="NCBI Taxonomy" id="354080"/>
    <lineage>
        <taxon>Eukaryota</taxon>
        <taxon>Fungi</taxon>
        <taxon>Dikarya</taxon>
        <taxon>Ascomycota</taxon>
        <taxon>Pezizomycotina</taxon>
        <taxon>Leotiomycetes</taxon>
        <taxon>Helotiales</taxon>
        <taxon>Tricladiaceae</taxon>
        <taxon>Cudoniella</taxon>
    </lineage>
</organism>
<evidence type="ECO:0000313" key="2">
    <source>
        <dbReference type="Proteomes" id="UP000566819"/>
    </source>
</evidence>
<dbReference type="Proteomes" id="UP000566819">
    <property type="component" value="Unassembled WGS sequence"/>
</dbReference>
<gene>
    <name evidence="1" type="ORF">G7Y89_g13067</name>
</gene>
<protein>
    <submittedName>
        <fullName evidence="1">Uncharacterized protein</fullName>
    </submittedName>
</protein>
<keyword evidence="2" id="KW-1185">Reference proteome</keyword>